<evidence type="ECO:0008006" key="4">
    <source>
        <dbReference type="Google" id="ProtNLM"/>
    </source>
</evidence>
<gene>
    <name evidence="2" type="ORF">V3467_02340</name>
</gene>
<reference evidence="2 3" key="1">
    <citation type="submission" date="2024-02" db="EMBL/GenBank/DDBJ databases">
        <title>Comparative Genomic Analysis of Flavobacterium Species Causing Columnaris Disease of Freshwater Fish in Thailand: Insights into Virulence and Resistance Mechanisms.</title>
        <authorList>
            <person name="Nguyen D."/>
            <person name="Chokmangmeepisarn P."/>
            <person name="Khianchaikhan K."/>
            <person name="Morishita M."/>
            <person name="Bunnoy A."/>
            <person name="Rodkhum C."/>
        </authorList>
    </citation>
    <scope>NUCLEOTIDE SEQUENCE [LARGE SCALE GENOMIC DNA]</scope>
    <source>
        <strain evidence="2 3">PCBSB2203</strain>
    </source>
</reference>
<feature type="transmembrane region" description="Helical" evidence="1">
    <location>
        <begin position="14"/>
        <end position="35"/>
    </location>
</feature>
<accession>A0ABW8PDP0</accession>
<evidence type="ECO:0000313" key="2">
    <source>
        <dbReference type="EMBL" id="MFK7002693.1"/>
    </source>
</evidence>
<keyword evidence="1" id="KW-0812">Transmembrane</keyword>
<keyword evidence="1" id="KW-1133">Transmembrane helix</keyword>
<organism evidence="2 3">
    <name type="scientific">Flavobacterium covae</name>
    <dbReference type="NCBI Taxonomy" id="2906076"/>
    <lineage>
        <taxon>Bacteria</taxon>
        <taxon>Pseudomonadati</taxon>
        <taxon>Bacteroidota</taxon>
        <taxon>Flavobacteriia</taxon>
        <taxon>Flavobacteriales</taxon>
        <taxon>Flavobacteriaceae</taxon>
        <taxon>Flavobacterium</taxon>
    </lineage>
</organism>
<sequence length="163" mass="19400">MKNNYLKAFSILEAILSMAITAIIIGLTFTLFSIITERMLNYKEQNQATHDLNRLTYSINKDIFDNDKMEIIDNTVHFSNYTGMYTNYYFEKENIIRSNETFVDTFKITVRYFQIDSLHDVSEKTHFQRIKIKISSDSILMDLNFYKPIFAYDLISKKFKNEF</sequence>
<proteinExistence type="predicted"/>
<comment type="caution">
    <text evidence="2">The sequence shown here is derived from an EMBL/GenBank/DDBJ whole genome shotgun (WGS) entry which is preliminary data.</text>
</comment>
<evidence type="ECO:0000313" key="3">
    <source>
        <dbReference type="Proteomes" id="UP001621713"/>
    </source>
</evidence>
<name>A0ABW8PDP0_9FLAO</name>
<dbReference type="EMBL" id="JAZHOJ010000003">
    <property type="protein sequence ID" value="MFK7002693.1"/>
    <property type="molecule type" value="Genomic_DNA"/>
</dbReference>
<keyword evidence="3" id="KW-1185">Reference proteome</keyword>
<protein>
    <recommendedName>
        <fullName evidence="4">Prepilin-type N-terminal cleavage/methylation domain-containing protein</fullName>
    </recommendedName>
</protein>
<evidence type="ECO:0000256" key="1">
    <source>
        <dbReference type="SAM" id="Phobius"/>
    </source>
</evidence>
<dbReference type="Proteomes" id="UP001621713">
    <property type="component" value="Unassembled WGS sequence"/>
</dbReference>
<keyword evidence="1" id="KW-0472">Membrane</keyword>
<dbReference type="RefSeq" id="WP_088466383.1">
    <property type="nucleotide sequence ID" value="NZ_JAZHOJ010000003.1"/>
</dbReference>